<dbReference type="Proteomes" id="UP000183162">
    <property type="component" value="Unassembled WGS sequence"/>
</dbReference>
<evidence type="ECO:0000313" key="2">
    <source>
        <dbReference type="Proteomes" id="UP000183162"/>
    </source>
</evidence>
<proteinExistence type="predicted"/>
<dbReference type="OrthoDB" id="2049222at2"/>
<evidence type="ECO:0000313" key="1">
    <source>
        <dbReference type="EMBL" id="SDL48142.1"/>
    </source>
</evidence>
<sequence>MSTFTILKYDKTGKRNSLGQIIHDFQESSTFDGWIDFLGGEESNAQNAITADSTHIIITFETSLEISISDRVRFKDRDYEVTYVDNPMELDDHLEIFLKAVG</sequence>
<reference evidence="1 2" key="1">
    <citation type="submission" date="2016-10" db="EMBL/GenBank/DDBJ databases">
        <authorList>
            <person name="de Groot N.N."/>
        </authorList>
    </citation>
    <scope>NUCLEOTIDE SEQUENCE [LARGE SCALE GENOMIC DNA]</scope>
    <source>
        <strain evidence="1 2">Sb09</strain>
    </source>
</reference>
<dbReference type="InterPro" id="IPR008767">
    <property type="entry name" value="Phage_SPP1_head-tail_adaptor"/>
</dbReference>
<protein>
    <submittedName>
        <fullName evidence="1">Phage head-tail adaptor, putative, SPP1 family</fullName>
    </submittedName>
</protein>
<dbReference type="Pfam" id="PF05521">
    <property type="entry name" value="Phage_HCP"/>
    <property type="match status" value="1"/>
</dbReference>
<organism evidence="1 2">
    <name type="scientific">Streptococcus equinus</name>
    <name type="common">Streptococcus bovis</name>
    <dbReference type="NCBI Taxonomy" id="1335"/>
    <lineage>
        <taxon>Bacteria</taxon>
        <taxon>Bacillati</taxon>
        <taxon>Bacillota</taxon>
        <taxon>Bacilli</taxon>
        <taxon>Lactobacillales</taxon>
        <taxon>Streptococcaceae</taxon>
        <taxon>Streptococcus</taxon>
    </lineage>
</organism>
<dbReference type="AlphaFoldDB" id="A0A1G9KEW0"/>
<dbReference type="Gene3D" id="2.40.10.270">
    <property type="entry name" value="Bacteriophage SPP1 head-tail adaptor protein"/>
    <property type="match status" value="1"/>
</dbReference>
<dbReference type="RefSeq" id="WP_074566632.1">
    <property type="nucleotide sequence ID" value="NZ_FNGX01000002.1"/>
</dbReference>
<name>A0A1G9KEW0_STREI</name>
<dbReference type="NCBIfam" id="TIGR01563">
    <property type="entry name" value="gp16_SPP1"/>
    <property type="match status" value="1"/>
</dbReference>
<dbReference type="InterPro" id="IPR038666">
    <property type="entry name" value="SSP1_head-tail_sf"/>
</dbReference>
<gene>
    <name evidence="1" type="ORF">SAMN05216400_0804</name>
</gene>
<dbReference type="EMBL" id="FNGX01000002">
    <property type="protein sequence ID" value="SDL48142.1"/>
    <property type="molecule type" value="Genomic_DNA"/>
</dbReference>
<accession>A0A1G9KEW0</accession>